<dbReference type="PANTHER" id="PTHR32487">
    <property type="entry name" value="3-OXO-DELTA(4,5)-STEROID 5-BETA-REDUCTASE"/>
    <property type="match status" value="1"/>
</dbReference>
<dbReference type="Pfam" id="PF22917">
    <property type="entry name" value="PRISE"/>
    <property type="match status" value="1"/>
</dbReference>
<dbReference type="PANTHER" id="PTHR32487:SF0">
    <property type="entry name" value="3-OXO-DELTA(4,5)-STEROID 5-BETA-REDUCTASE"/>
    <property type="match status" value="1"/>
</dbReference>
<proteinExistence type="predicted"/>
<name>A0AA39YRS4_9PEZI</name>
<accession>A0AA39YRS4</accession>
<dbReference type="CDD" id="cd08948">
    <property type="entry name" value="5beta-POR_like_SDR_a"/>
    <property type="match status" value="1"/>
</dbReference>
<dbReference type="EMBL" id="JAULSV010000001">
    <property type="protein sequence ID" value="KAK0656220.1"/>
    <property type="molecule type" value="Genomic_DNA"/>
</dbReference>
<comment type="caution">
    <text evidence="2">The sequence shown here is derived from an EMBL/GenBank/DDBJ whole genome shotgun (WGS) entry which is preliminary data.</text>
</comment>
<organism evidence="2 3">
    <name type="scientific">Cercophora newfieldiana</name>
    <dbReference type="NCBI Taxonomy" id="92897"/>
    <lineage>
        <taxon>Eukaryota</taxon>
        <taxon>Fungi</taxon>
        <taxon>Dikarya</taxon>
        <taxon>Ascomycota</taxon>
        <taxon>Pezizomycotina</taxon>
        <taxon>Sordariomycetes</taxon>
        <taxon>Sordariomycetidae</taxon>
        <taxon>Sordariales</taxon>
        <taxon>Lasiosphaeriaceae</taxon>
        <taxon>Cercophora</taxon>
    </lineage>
</organism>
<gene>
    <name evidence="2" type="ORF">B0T16DRAFT_398856</name>
</gene>
<dbReference type="InterPro" id="IPR055222">
    <property type="entry name" value="PRISE-like_Rossmann-fold"/>
</dbReference>
<keyword evidence="3" id="KW-1185">Reference proteome</keyword>
<evidence type="ECO:0000313" key="2">
    <source>
        <dbReference type="EMBL" id="KAK0656220.1"/>
    </source>
</evidence>
<dbReference type="Gene3D" id="3.40.50.720">
    <property type="entry name" value="NAD(P)-binding Rossmann-like Domain"/>
    <property type="match status" value="1"/>
</dbReference>
<feature type="domain" description="PRISE-like Rossmann-fold" evidence="1">
    <location>
        <begin position="5"/>
        <end position="270"/>
    </location>
</feature>
<reference evidence="2" key="1">
    <citation type="submission" date="2023-06" db="EMBL/GenBank/DDBJ databases">
        <title>Genome-scale phylogeny and comparative genomics of the fungal order Sordariales.</title>
        <authorList>
            <consortium name="Lawrence Berkeley National Laboratory"/>
            <person name="Hensen N."/>
            <person name="Bonometti L."/>
            <person name="Westerberg I."/>
            <person name="Brannstrom I.O."/>
            <person name="Guillou S."/>
            <person name="Cros-Aarteil S."/>
            <person name="Calhoun S."/>
            <person name="Haridas S."/>
            <person name="Kuo A."/>
            <person name="Mondo S."/>
            <person name="Pangilinan J."/>
            <person name="Riley R."/>
            <person name="Labutti K."/>
            <person name="Andreopoulos B."/>
            <person name="Lipzen A."/>
            <person name="Chen C."/>
            <person name="Yanf M."/>
            <person name="Daum C."/>
            <person name="Ng V."/>
            <person name="Clum A."/>
            <person name="Steindorff A."/>
            <person name="Ohm R."/>
            <person name="Martin F."/>
            <person name="Silar P."/>
            <person name="Natvig D."/>
            <person name="Lalanne C."/>
            <person name="Gautier V."/>
            <person name="Ament-Velasquez S.L."/>
            <person name="Kruys A."/>
            <person name="Hutchinson M.I."/>
            <person name="Powell A.J."/>
            <person name="Barry K."/>
            <person name="Miller A.N."/>
            <person name="Grigoriev I.V."/>
            <person name="Debuchy R."/>
            <person name="Gladieux P."/>
            <person name="Thoren M.H."/>
            <person name="Johannesson H."/>
        </authorList>
    </citation>
    <scope>NUCLEOTIDE SEQUENCE</scope>
    <source>
        <strain evidence="2">SMH2532-1</strain>
    </source>
</reference>
<dbReference type="AlphaFoldDB" id="A0AA39YRS4"/>
<dbReference type="SUPFAM" id="SSF51735">
    <property type="entry name" value="NAD(P)-binding Rossmann-fold domains"/>
    <property type="match status" value="1"/>
</dbReference>
<protein>
    <submittedName>
        <fullName evidence="2">NAD(P)-binding domain protein</fullName>
    </submittedName>
</protein>
<sequence>MSSAIVVGATGILGREIVKEMGKEPAKWKTVHALSRSQKDSYPSNVVHHHINLLDSAADMAKSLKDVGADYVFFAAYFQQESEEKEWEVNGDMLANFLGALEISGAAGKIKRVVLVTGAKQYGVHLGQVKNPMIETDEWLRDSTWPPNFYYRQQDILKLFCEKHNNASWVVTYPNDVIGFAKGNYMNLASSIGIYAAVSKELGQDLVWPGSETFYTRFDSFTSSDLHARFCLWAASEPKAANQAFNVVNGDVQSWQDLWPRVARRLGMKVKPDQFAGKSDLASTTPLDFPPPITLVAKEIGLEGKIGESETAQRINLARWSQQDAVKQAWNRLAEREGLEKDAFEKATWAFLDFILGRNFDLVISMSKARDMGWTGYQDIWKSFSDAFGELEAANILPKVHWVGEPSGCTCLP</sequence>
<dbReference type="Proteomes" id="UP001174936">
    <property type="component" value="Unassembled WGS sequence"/>
</dbReference>
<dbReference type="InterPro" id="IPR036291">
    <property type="entry name" value="NAD(P)-bd_dom_sf"/>
</dbReference>
<evidence type="ECO:0000313" key="3">
    <source>
        <dbReference type="Proteomes" id="UP001174936"/>
    </source>
</evidence>
<evidence type="ECO:0000259" key="1">
    <source>
        <dbReference type="Pfam" id="PF22917"/>
    </source>
</evidence>